<proteinExistence type="predicted"/>
<evidence type="ECO:0000313" key="2">
    <source>
        <dbReference type="Proteomes" id="UP000515861"/>
    </source>
</evidence>
<reference evidence="1 2" key="1">
    <citation type="submission" date="2020-08" db="EMBL/GenBank/DDBJ databases">
        <title>Sphingomonas sp. sand1-3 16S ribosomal RNA gene Genome sequencing and assembly.</title>
        <authorList>
            <person name="Kang M."/>
        </authorList>
    </citation>
    <scope>NUCLEOTIDE SEQUENCE [LARGE SCALE GENOMIC DNA]</scope>
    <source>
        <strain evidence="2">sand1-3</strain>
    </source>
</reference>
<name>A0A7G9L4F1_9SPHN</name>
<protein>
    <recommendedName>
        <fullName evidence="3">MarR family transcriptional regulator</fullName>
    </recommendedName>
</protein>
<organism evidence="1 2">
    <name type="scientific">Sphingomonas sabuli</name>
    <dbReference type="NCBI Taxonomy" id="2764186"/>
    <lineage>
        <taxon>Bacteria</taxon>
        <taxon>Pseudomonadati</taxon>
        <taxon>Pseudomonadota</taxon>
        <taxon>Alphaproteobacteria</taxon>
        <taxon>Sphingomonadales</taxon>
        <taxon>Sphingomonadaceae</taxon>
        <taxon>Sphingomonas</taxon>
    </lineage>
</organism>
<dbReference type="Proteomes" id="UP000515861">
    <property type="component" value="Chromosome"/>
</dbReference>
<accession>A0A7G9L4F1</accession>
<dbReference type="KEGG" id="ssau:H8M03_03985"/>
<dbReference type="SUPFAM" id="SSF46785">
    <property type="entry name" value="Winged helix' DNA-binding domain"/>
    <property type="match status" value="1"/>
</dbReference>
<dbReference type="InterPro" id="IPR036390">
    <property type="entry name" value="WH_DNA-bd_sf"/>
</dbReference>
<dbReference type="EMBL" id="CP060697">
    <property type="protein sequence ID" value="QNM83500.1"/>
    <property type="molecule type" value="Genomic_DNA"/>
</dbReference>
<gene>
    <name evidence="1" type="ORF">H8M03_03985</name>
</gene>
<keyword evidence="2" id="KW-1185">Reference proteome</keyword>
<sequence length="176" mass="19611">MVKHTKLAIPQIVAEDARLGPDPVRLSVELRLHVDDADLAAATPAQRKRRKKPSRAELVELAGKIYDARRLRDKLISDEIFGEPAWDILLACYCLPARGEILTVTSLSLVSAVPQSTGFRWQQTLTERGYLERGSKGADQRIVPIQLTEVGRELIEGYLTRLLKCAEPVLNCAIDL</sequence>
<dbReference type="RefSeq" id="WP_187480455.1">
    <property type="nucleotide sequence ID" value="NZ_CP060697.1"/>
</dbReference>
<evidence type="ECO:0008006" key="3">
    <source>
        <dbReference type="Google" id="ProtNLM"/>
    </source>
</evidence>
<dbReference type="InterPro" id="IPR036388">
    <property type="entry name" value="WH-like_DNA-bd_sf"/>
</dbReference>
<evidence type="ECO:0000313" key="1">
    <source>
        <dbReference type="EMBL" id="QNM83500.1"/>
    </source>
</evidence>
<dbReference type="Gene3D" id="1.10.10.10">
    <property type="entry name" value="Winged helix-like DNA-binding domain superfamily/Winged helix DNA-binding domain"/>
    <property type="match status" value="1"/>
</dbReference>
<dbReference type="AlphaFoldDB" id="A0A7G9L4F1"/>